<dbReference type="AlphaFoldDB" id="A0A8J9V7D5"/>
<dbReference type="Proteomes" id="UP000838878">
    <property type="component" value="Chromosome 9"/>
</dbReference>
<accession>A0A8J9V7D5</accession>
<proteinExistence type="predicted"/>
<feature type="region of interest" description="Disordered" evidence="1">
    <location>
        <begin position="198"/>
        <end position="231"/>
    </location>
</feature>
<evidence type="ECO:0000256" key="1">
    <source>
        <dbReference type="SAM" id="MobiDB-lite"/>
    </source>
</evidence>
<organism evidence="2 3">
    <name type="scientific">Brenthis ino</name>
    <name type="common">lesser marbled fritillary</name>
    <dbReference type="NCBI Taxonomy" id="405034"/>
    <lineage>
        <taxon>Eukaryota</taxon>
        <taxon>Metazoa</taxon>
        <taxon>Ecdysozoa</taxon>
        <taxon>Arthropoda</taxon>
        <taxon>Hexapoda</taxon>
        <taxon>Insecta</taxon>
        <taxon>Pterygota</taxon>
        <taxon>Neoptera</taxon>
        <taxon>Endopterygota</taxon>
        <taxon>Lepidoptera</taxon>
        <taxon>Glossata</taxon>
        <taxon>Ditrysia</taxon>
        <taxon>Papilionoidea</taxon>
        <taxon>Nymphalidae</taxon>
        <taxon>Heliconiinae</taxon>
        <taxon>Argynnini</taxon>
        <taxon>Brenthis</taxon>
    </lineage>
</organism>
<evidence type="ECO:0000313" key="2">
    <source>
        <dbReference type="EMBL" id="CAH0731479.1"/>
    </source>
</evidence>
<dbReference type="OrthoDB" id="7429255at2759"/>
<name>A0A8J9V7D5_9NEOP</name>
<dbReference type="EMBL" id="OV170229">
    <property type="protein sequence ID" value="CAH0731479.1"/>
    <property type="molecule type" value="Genomic_DNA"/>
</dbReference>
<feature type="compositionally biased region" description="Basic and acidic residues" evidence="1">
    <location>
        <begin position="201"/>
        <end position="231"/>
    </location>
</feature>
<feature type="non-terminal residue" evidence="2">
    <location>
        <position position="324"/>
    </location>
</feature>
<sequence length="324" mass="36458">MKTKKCTVEPVPEPPPPDPCKLQRIRQKEKAGIKICPHVPIKSPTPPPSCHALCIEKIKNPPVTITNRPLVCIVKRQLPGTARCDKIEVAAAHPDLPWPGCPPQPPLPPPPQPDLCEEQKKREKIAEWKSSEDNLIEKFRTEINKQSEEDFRNTRRLTIESPYKSDIGESSQDIDSKITDLESLIKRLQDEIVDMTNETDQTTHKDNLEEILSKSRGKCKNDDGTSKDSNKTKSYIYPVIVKDGLPPTGQSKDISKDKCDTIHSSSTADLANTFAKIRHNFSLLWNDGDEGIKSEKECSVNCNESTSVIFSDIKDTLFKDNWPN</sequence>
<keyword evidence="3" id="KW-1185">Reference proteome</keyword>
<evidence type="ECO:0000313" key="3">
    <source>
        <dbReference type="Proteomes" id="UP000838878"/>
    </source>
</evidence>
<gene>
    <name evidence="2" type="ORF">BINO364_LOCUS16344</name>
</gene>
<feature type="region of interest" description="Disordered" evidence="1">
    <location>
        <begin position="1"/>
        <end position="21"/>
    </location>
</feature>
<protein>
    <submittedName>
        <fullName evidence="2">Uncharacterized protein</fullName>
    </submittedName>
</protein>
<reference evidence="2" key="1">
    <citation type="submission" date="2021-12" db="EMBL/GenBank/DDBJ databases">
        <authorList>
            <person name="Martin H S."/>
        </authorList>
    </citation>
    <scope>NUCLEOTIDE SEQUENCE</scope>
</reference>